<dbReference type="InterPro" id="IPR049326">
    <property type="entry name" value="Rhodopsin_dom_fungi"/>
</dbReference>
<feature type="transmembrane region" description="Helical" evidence="2">
    <location>
        <begin position="57"/>
        <end position="81"/>
    </location>
</feature>
<feature type="domain" description="Rhodopsin" evidence="3">
    <location>
        <begin position="44"/>
        <end position="275"/>
    </location>
</feature>
<dbReference type="AlphaFoldDB" id="A0A9W8WGI9"/>
<evidence type="ECO:0000313" key="4">
    <source>
        <dbReference type="EMBL" id="KAJ4323885.1"/>
    </source>
</evidence>
<feature type="transmembrane region" description="Helical" evidence="2">
    <location>
        <begin position="251"/>
        <end position="271"/>
    </location>
</feature>
<comment type="caution">
    <text evidence="4">The sequence shown here is derived from an EMBL/GenBank/DDBJ whole genome shotgun (WGS) entry which is preliminary data.</text>
</comment>
<keyword evidence="5" id="KW-1185">Reference proteome</keyword>
<reference evidence="4" key="1">
    <citation type="submission" date="2022-10" db="EMBL/GenBank/DDBJ databases">
        <title>Tapping the CABI collections for fungal endophytes: first genome assemblies for Collariella, Neodidymelliopsis, Ascochyta clinopodiicola, Didymella pomorum, Didymosphaeria variabile, Neocosmospora piperis and Neocucurbitaria cava.</title>
        <authorList>
            <person name="Hill R."/>
        </authorList>
    </citation>
    <scope>NUCLEOTIDE SEQUENCE</scope>
    <source>
        <strain evidence="4">IMI 366586</strain>
    </source>
</reference>
<dbReference type="PANTHER" id="PTHR38794:SF3">
    <property type="entry name" value="INTEGRAL MEMBRANE PROTEIN"/>
    <property type="match status" value="1"/>
</dbReference>
<proteinExistence type="predicted"/>
<evidence type="ECO:0000259" key="3">
    <source>
        <dbReference type="Pfam" id="PF20684"/>
    </source>
</evidence>
<protein>
    <recommendedName>
        <fullName evidence="3">Rhodopsin domain-containing protein</fullName>
    </recommendedName>
</protein>
<gene>
    <name evidence="4" type="ORF">N0V84_004108</name>
</gene>
<keyword evidence="2" id="KW-0472">Membrane</keyword>
<dbReference type="Proteomes" id="UP001140502">
    <property type="component" value="Unassembled WGS sequence"/>
</dbReference>
<feature type="transmembrane region" description="Helical" evidence="2">
    <location>
        <begin position="101"/>
        <end position="121"/>
    </location>
</feature>
<feature type="compositionally biased region" description="Low complexity" evidence="1">
    <location>
        <begin position="315"/>
        <end position="326"/>
    </location>
</feature>
<keyword evidence="2" id="KW-0812">Transmembrane</keyword>
<accession>A0A9W8WGI9</accession>
<feature type="region of interest" description="Disordered" evidence="1">
    <location>
        <begin position="307"/>
        <end position="346"/>
    </location>
</feature>
<feature type="transmembrane region" description="Helical" evidence="2">
    <location>
        <begin position="175"/>
        <end position="199"/>
    </location>
</feature>
<organism evidence="4 5">
    <name type="scientific">Fusarium piperis</name>
    <dbReference type="NCBI Taxonomy" id="1435070"/>
    <lineage>
        <taxon>Eukaryota</taxon>
        <taxon>Fungi</taxon>
        <taxon>Dikarya</taxon>
        <taxon>Ascomycota</taxon>
        <taxon>Pezizomycotina</taxon>
        <taxon>Sordariomycetes</taxon>
        <taxon>Hypocreomycetidae</taxon>
        <taxon>Hypocreales</taxon>
        <taxon>Nectriaceae</taxon>
        <taxon>Fusarium</taxon>
        <taxon>Fusarium solani species complex</taxon>
    </lineage>
</organism>
<feature type="transmembrane region" description="Helical" evidence="2">
    <location>
        <begin position="20"/>
        <end position="45"/>
    </location>
</feature>
<feature type="transmembrane region" description="Helical" evidence="2">
    <location>
        <begin position="211"/>
        <end position="231"/>
    </location>
</feature>
<dbReference type="EMBL" id="JAPEUR010000065">
    <property type="protein sequence ID" value="KAJ4323885.1"/>
    <property type="molecule type" value="Genomic_DNA"/>
</dbReference>
<dbReference type="PANTHER" id="PTHR38794">
    <property type="entry name" value="INTEGRAL MEMBRANE PROTEIN"/>
    <property type="match status" value="1"/>
</dbReference>
<evidence type="ECO:0000256" key="2">
    <source>
        <dbReference type="SAM" id="Phobius"/>
    </source>
</evidence>
<sequence length="406" mass="43707">MAVVDSDQSPPFYPLTKDNHGALVVVTAIIFFIYALLGIVGKLIIRLNITSMKDFDLLLLGSAAIYFCQTACVVAACNHGLGEHRKDVSDDDFASFSKLIYAARILALLVDATTKISLCLLIRQISNIGGLNLANLILAGVVVAYTVAGIFATAFQCPLPEPWESQSNDQCPSQGPIFIFNGVMNILTDLALCALPVAMMWDVQTSLRRKLIVMALFGSRFIVPIVTIPAMSQASYLFGDSDDSTWKSVSTTIWTQISLGLSVLTVCIPSLKGVIDSLLGHTAVAAIGAPYELKDSGNGTGLEMTAMGESGGSRGNTNRTTTRQGSHALSSALRMGSRARGNEQPTWRRDVTAQIDTKAETGSESVRKLTEGVLVHTDFEVQYDDRGTSEASRADSRGSYEARYNM</sequence>
<feature type="compositionally biased region" description="Basic and acidic residues" evidence="1">
    <location>
        <begin position="386"/>
        <end position="400"/>
    </location>
</feature>
<evidence type="ECO:0000256" key="1">
    <source>
        <dbReference type="SAM" id="MobiDB-lite"/>
    </source>
</evidence>
<evidence type="ECO:0000313" key="5">
    <source>
        <dbReference type="Proteomes" id="UP001140502"/>
    </source>
</evidence>
<keyword evidence="2" id="KW-1133">Transmembrane helix</keyword>
<feature type="transmembrane region" description="Helical" evidence="2">
    <location>
        <begin position="133"/>
        <end position="155"/>
    </location>
</feature>
<name>A0A9W8WGI9_9HYPO</name>
<dbReference type="Pfam" id="PF20684">
    <property type="entry name" value="Fung_rhodopsin"/>
    <property type="match status" value="1"/>
</dbReference>
<feature type="region of interest" description="Disordered" evidence="1">
    <location>
        <begin position="386"/>
        <end position="406"/>
    </location>
</feature>
<dbReference type="OrthoDB" id="3918601at2759"/>